<feature type="domain" description="Protein kinase" evidence="1">
    <location>
        <begin position="45"/>
        <end position="373"/>
    </location>
</feature>
<accession>A0AAW0QY22</accession>
<dbReference type="SUPFAM" id="SSF56112">
    <property type="entry name" value="Protein kinase-like (PK-like)"/>
    <property type="match status" value="1"/>
</dbReference>
<dbReference type="SMART" id="SM00220">
    <property type="entry name" value="S_TKc"/>
    <property type="match status" value="1"/>
</dbReference>
<dbReference type="EMBL" id="JAQQWP010000006">
    <property type="protein sequence ID" value="KAK8115268.1"/>
    <property type="molecule type" value="Genomic_DNA"/>
</dbReference>
<dbReference type="InterPro" id="IPR000719">
    <property type="entry name" value="Prot_kinase_dom"/>
</dbReference>
<comment type="caution">
    <text evidence="2">The sequence shown here is derived from an EMBL/GenBank/DDBJ whole genome shotgun (WGS) entry which is preliminary data.</text>
</comment>
<protein>
    <submittedName>
        <fullName evidence="2">FAD binding domain protein</fullName>
    </submittedName>
</protein>
<evidence type="ECO:0000313" key="2">
    <source>
        <dbReference type="EMBL" id="KAK8115268.1"/>
    </source>
</evidence>
<dbReference type="GO" id="GO:0005524">
    <property type="term" value="F:ATP binding"/>
    <property type="evidence" value="ECO:0007669"/>
    <property type="project" value="InterPro"/>
</dbReference>
<dbReference type="GO" id="GO:0004674">
    <property type="term" value="F:protein serine/threonine kinase activity"/>
    <property type="evidence" value="ECO:0007669"/>
    <property type="project" value="TreeGrafter"/>
</dbReference>
<dbReference type="Gene3D" id="1.10.510.10">
    <property type="entry name" value="Transferase(Phosphotransferase) domain 1"/>
    <property type="match status" value="1"/>
</dbReference>
<dbReference type="AlphaFoldDB" id="A0AAW0QY22"/>
<keyword evidence="3" id="KW-1185">Reference proteome</keyword>
<dbReference type="PANTHER" id="PTHR24359">
    <property type="entry name" value="SERINE/THREONINE-PROTEIN KINASE SBK1"/>
    <property type="match status" value="1"/>
</dbReference>
<evidence type="ECO:0000259" key="1">
    <source>
        <dbReference type="PROSITE" id="PS50011"/>
    </source>
</evidence>
<sequence>MNVTWRVYTPYFELDPDGHAQELSFENNIVLPWCKLTNEDKAVLSWKEDDRNTGAFGTVRGVLMRKSSHGFTESLEGRLKLKKNGFALKRLHPLKPGGADEDEFKRLFQHEVKQLKRFSGHTERHLVLLLVSFEWKNDKHFLFPYADCTLSDYWERNQDAPPHDRHHMEWLSQQVYGLMKAVSKIHDGLVESDPGNGQMERRYGRHGDIRPDNILWFRTTDSELGILVLSDMGLSSFNSEVSKSYVSKTKVTAIPVCHPPECVVKGGKVNRTFDVWSLGCVFLEIIAWSLGGLEYLQEFRGERATPSMRGWKELVFYEVGQRSGERGQNIYSVKVKPQVIDVSTIILMRRTQLTKGLQWISKMHGHEDCTPFMHDVLDTIGIEMLTVLSDGVKRTTSDLLADQFQAFNEKPKGGYYTRPTPDLSRSPLQNPEVEVGLDFDSYELSNGIHFAKHHGRLLQPPTRQELSDTSG</sequence>
<dbReference type="InterPro" id="IPR011009">
    <property type="entry name" value="Kinase-like_dom_sf"/>
</dbReference>
<dbReference type="PROSITE" id="PS50011">
    <property type="entry name" value="PROTEIN_KINASE_DOM"/>
    <property type="match status" value="1"/>
</dbReference>
<dbReference type="Proteomes" id="UP001392437">
    <property type="component" value="Unassembled WGS sequence"/>
</dbReference>
<dbReference type="Pfam" id="PF00069">
    <property type="entry name" value="Pkinase"/>
    <property type="match status" value="1"/>
</dbReference>
<evidence type="ECO:0000313" key="3">
    <source>
        <dbReference type="Proteomes" id="UP001392437"/>
    </source>
</evidence>
<reference evidence="2 3" key="1">
    <citation type="submission" date="2023-01" db="EMBL/GenBank/DDBJ databases">
        <title>Analysis of 21 Apiospora genomes using comparative genomics revels a genus with tremendous synthesis potential of carbohydrate active enzymes and secondary metabolites.</title>
        <authorList>
            <person name="Sorensen T."/>
        </authorList>
    </citation>
    <scope>NUCLEOTIDE SEQUENCE [LARGE SCALE GENOMIC DNA]</scope>
    <source>
        <strain evidence="2 3">CBS 117206</strain>
    </source>
</reference>
<organism evidence="2 3">
    <name type="scientific">Apiospora kogelbergensis</name>
    <dbReference type="NCBI Taxonomy" id="1337665"/>
    <lineage>
        <taxon>Eukaryota</taxon>
        <taxon>Fungi</taxon>
        <taxon>Dikarya</taxon>
        <taxon>Ascomycota</taxon>
        <taxon>Pezizomycotina</taxon>
        <taxon>Sordariomycetes</taxon>
        <taxon>Xylariomycetidae</taxon>
        <taxon>Amphisphaeriales</taxon>
        <taxon>Apiosporaceae</taxon>
        <taxon>Apiospora</taxon>
    </lineage>
</organism>
<dbReference type="PANTHER" id="PTHR24359:SF37">
    <property type="entry name" value="PROTEIN KINASE DOMAIN-CONTAINING PROTEIN"/>
    <property type="match status" value="1"/>
</dbReference>
<proteinExistence type="predicted"/>
<gene>
    <name evidence="2" type="ORF">PG999_007337</name>
</gene>
<name>A0AAW0QY22_9PEZI</name>